<protein>
    <submittedName>
        <fullName evidence="1">Uncharacterized protein</fullName>
    </submittedName>
</protein>
<reference evidence="1" key="1">
    <citation type="submission" date="2023-06" db="EMBL/GenBank/DDBJ databases">
        <title>Uncultivated large filamentous bacteria from sulfidic sediments reveal new species and different genomic features in energy metabolism and defense.</title>
        <authorList>
            <person name="Fonseca A."/>
        </authorList>
    </citation>
    <scope>NUCLEOTIDE SEQUENCE</scope>
    <source>
        <strain evidence="1">HSG4</strain>
    </source>
</reference>
<comment type="caution">
    <text evidence="1">The sequence shown here is derived from an EMBL/GenBank/DDBJ whole genome shotgun (WGS) entry which is preliminary data.</text>
</comment>
<organism evidence="1 2">
    <name type="scientific">Candidatus Marithioploca araucensis</name>
    <dbReference type="NCBI Taxonomy" id="70273"/>
    <lineage>
        <taxon>Bacteria</taxon>
        <taxon>Pseudomonadati</taxon>
        <taxon>Pseudomonadota</taxon>
        <taxon>Gammaproteobacteria</taxon>
        <taxon>Thiotrichales</taxon>
        <taxon>Thiotrichaceae</taxon>
        <taxon>Candidatus Marithioploca</taxon>
    </lineage>
</organism>
<accession>A0ABT7VQ59</accession>
<sequence length="76" mass="9086">MGMNLEEMRDDGRIPIFTVKLSTANGWGNEFNMMIFDKTWRVQKMRQTFIFFGLSIKHARMAGFEFVYPRHSLYSR</sequence>
<evidence type="ECO:0000313" key="2">
    <source>
        <dbReference type="Proteomes" id="UP001171945"/>
    </source>
</evidence>
<evidence type="ECO:0000313" key="1">
    <source>
        <dbReference type="EMBL" id="MDM8561806.1"/>
    </source>
</evidence>
<name>A0ABT7VQ59_9GAMM</name>
<proteinExistence type="predicted"/>
<gene>
    <name evidence="1" type="ORF">QUF54_00450</name>
</gene>
<keyword evidence="2" id="KW-1185">Reference proteome</keyword>
<dbReference type="Proteomes" id="UP001171945">
    <property type="component" value="Unassembled WGS sequence"/>
</dbReference>
<dbReference type="EMBL" id="JAUCGM010000006">
    <property type="protein sequence ID" value="MDM8561806.1"/>
    <property type="molecule type" value="Genomic_DNA"/>
</dbReference>